<dbReference type="InterPro" id="IPR001623">
    <property type="entry name" value="DnaJ_domain"/>
</dbReference>
<keyword evidence="1" id="KW-0143">Chaperone</keyword>
<dbReference type="PROSITE" id="PS50076">
    <property type="entry name" value="DNAJ_2"/>
    <property type="match status" value="1"/>
</dbReference>
<gene>
    <name evidence="5" type="primary">TBLA0E02490</name>
    <name evidence="5" type="ORF">TBLA_0E02490</name>
</gene>
<dbReference type="FunFam" id="1.10.287.110:FF:000028">
    <property type="entry name" value="DnaJ domain protein"/>
    <property type="match status" value="1"/>
</dbReference>
<dbReference type="Proteomes" id="UP000002866">
    <property type="component" value="Chromosome 5"/>
</dbReference>
<dbReference type="PROSITE" id="PS00636">
    <property type="entry name" value="DNAJ_1"/>
    <property type="match status" value="1"/>
</dbReference>
<dbReference type="AlphaFoldDB" id="I2H4K1"/>
<keyword evidence="2" id="KW-0175">Coiled coil</keyword>
<evidence type="ECO:0000313" key="6">
    <source>
        <dbReference type="Proteomes" id="UP000002866"/>
    </source>
</evidence>
<evidence type="ECO:0000256" key="1">
    <source>
        <dbReference type="ARBA" id="ARBA00023186"/>
    </source>
</evidence>
<accession>I2H4K1</accession>
<dbReference type="InParanoid" id="I2H4K1"/>
<dbReference type="OMA" id="WANSEAQ"/>
<feature type="domain" description="J" evidence="4">
    <location>
        <begin position="6"/>
        <end position="71"/>
    </location>
</feature>
<dbReference type="CDD" id="cd06257">
    <property type="entry name" value="DnaJ"/>
    <property type="match status" value="1"/>
</dbReference>
<feature type="coiled-coil region" evidence="2">
    <location>
        <begin position="145"/>
        <end position="188"/>
    </location>
</feature>
<evidence type="ECO:0000256" key="3">
    <source>
        <dbReference type="SAM" id="MobiDB-lite"/>
    </source>
</evidence>
<dbReference type="OrthoDB" id="552049at2759"/>
<dbReference type="PANTHER" id="PTHR45006">
    <property type="entry name" value="DNAJ-LIKE PROTEIN 1"/>
    <property type="match status" value="1"/>
</dbReference>
<feature type="compositionally biased region" description="Basic and acidic residues" evidence="3">
    <location>
        <begin position="128"/>
        <end position="143"/>
    </location>
</feature>
<organism evidence="5 6">
    <name type="scientific">Henningerozyma blattae (strain ATCC 34711 / CBS 6284 / DSM 70876 / NBRC 10599 / NRRL Y-10934 / UCD 77-7)</name>
    <name type="common">Yeast</name>
    <name type="synonym">Tetrapisispora blattae</name>
    <dbReference type="NCBI Taxonomy" id="1071380"/>
    <lineage>
        <taxon>Eukaryota</taxon>
        <taxon>Fungi</taxon>
        <taxon>Dikarya</taxon>
        <taxon>Ascomycota</taxon>
        <taxon>Saccharomycotina</taxon>
        <taxon>Saccharomycetes</taxon>
        <taxon>Saccharomycetales</taxon>
        <taxon>Saccharomycetaceae</taxon>
        <taxon>Henningerozyma</taxon>
    </lineage>
</organism>
<name>I2H4K1_HENB6</name>
<dbReference type="SUPFAM" id="SSF46565">
    <property type="entry name" value="Chaperone J-domain"/>
    <property type="match status" value="1"/>
</dbReference>
<dbReference type="Pfam" id="PF14308">
    <property type="entry name" value="DnaJ-X"/>
    <property type="match status" value="1"/>
</dbReference>
<feature type="region of interest" description="Disordered" evidence="3">
    <location>
        <begin position="114"/>
        <end position="143"/>
    </location>
</feature>
<dbReference type="Gene3D" id="1.10.287.110">
    <property type="entry name" value="DnaJ domain"/>
    <property type="match status" value="1"/>
</dbReference>
<dbReference type="KEGG" id="tbl:TBLA_0E02490"/>
<dbReference type="Pfam" id="PF00226">
    <property type="entry name" value="DnaJ"/>
    <property type="match status" value="1"/>
</dbReference>
<dbReference type="InterPro" id="IPR052814">
    <property type="entry name" value="Peroxisomal_DnaJ"/>
</dbReference>
<dbReference type="InterPro" id="IPR018253">
    <property type="entry name" value="DnaJ_domain_CS"/>
</dbReference>
<dbReference type="SMART" id="SM00271">
    <property type="entry name" value="DnaJ"/>
    <property type="match status" value="1"/>
</dbReference>
<dbReference type="PRINTS" id="PR00625">
    <property type="entry name" value="JDOMAIN"/>
</dbReference>
<dbReference type="InterPro" id="IPR036869">
    <property type="entry name" value="J_dom_sf"/>
</dbReference>
<dbReference type="GO" id="GO:0016558">
    <property type="term" value="P:protein import into peroxisome matrix"/>
    <property type="evidence" value="ECO:0007669"/>
    <property type="project" value="TreeGrafter"/>
</dbReference>
<dbReference type="InterPro" id="IPR026894">
    <property type="entry name" value="DnaJ_X"/>
</dbReference>
<protein>
    <recommendedName>
        <fullName evidence="4">J domain-containing protein</fullName>
    </recommendedName>
</protein>
<dbReference type="GO" id="GO:0005829">
    <property type="term" value="C:cytosol"/>
    <property type="evidence" value="ECO:0007669"/>
    <property type="project" value="TreeGrafter"/>
</dbReference>
<proteinExistence type="predicted"/>
<evidence type="ECO:0000256" key="2">
    <source>
        <dbReference type="SAM" id="Coils"/>
    </source>
</evidence>
<evidence type="ECO:0000259" key="4">
    <source>
        <dbReference type="PROSITE" id="PS50076"/>
    </source>
</evidence>
<dbReference type="EMBL" id="HE806320">
    <property type="protein sequence ID" value="CCH61303.1"/>
    <property type="molecule type" value="Genomic_DNA"/>
</dbReference>
<dbReference type="GeneID" id="14496376"/>
<dbReference type="PANTHER" id="PTHR45006:SF2">
    <property type="entry name" value="PROTEIN CAJ1"/>
    <property type="match status" value="1"/>
</dbReference>
<dbReference type="STRING" id="1071380.I2H4K1"/>
<sequence>MVKDLEYYDVLGVSPKASAIEIKKAYRKRAMETHPDKHPDDPDAQAKFQRVGEAYQVLSDEELRKRYDEFGKDYAIPQQGFTDAQEYFTAIFGGESFGDWIGEFSIFKQMNEMAEKEQEQEQGGPDGKMTKEQRAKAQEMEKKRREDVLKQIDELSVKLNKKIEDYMIAEKQGRLKEYEMKLHQEIEDMKLESFGLELLHLIAKVYHGRANDFIMSKKTLGISKFITGPVNNARSVKETYNLVSTGIEAQKSIKSMSEVDQDSLDEYEKAKFQNMMAGKALGVMWAMSKFELERKLKEVCNRILNDRHVSTSIRINKAKVMNFFAEQFERARRTPQEAEDARVFEELILGQQEKREKHHGIGIRLL</sequence>
<dbReference type="HOGENOM" id="CLU_025145_3_1_1"/>
<keyword evidence="6" id="KW-1185">Reference proteome</keyword>
<reference evidence="5 6" key="1">
    <citation type="journal article" date="2011" name="Proc. Natl. Acad. Sci. U.S.A.">
        <title>Evolutionary erosion of yeast sex chromosomes by mating-type switching accidents.</title>
        <authorList>
            <person name="Gordon J.L."/>
            <person name="Armisen D."/>
            <person name="Proux-Wera E."/>
            <person name="Oheigeartaigh S.S."/>
            <person name="Byrne K.P."/>
            <person name="Wolfe K.H."/>
        </authorList>
    </citation>
    <scope>NUCLEOTIDE SEQUENCE [LARGE SCALE GENOMIC DNA]</scope>
    <source>
        <strain evidence="6">ATCC 34711 / CBS 6284 / DSM 70876 / NBRC 10599 / NRRL Y-10934 / UCD 77-7</strain>
    </source>
</reference>
<dbReference type="eggNOG" id="KOG0691">
    <property type="taxonomic scope" value="Eukaryota"/>
</dbReference>
<evidence type="ECO:0000313" key="5">
    <source>
        <dbReference type="EMBL" id="CCH61303.1"/>
    </source>
</evidence>
<dbReference type="RefSeq" id="XP_004180822.1">
    <property type="nucleotide sequence ID" value="XM_004180774.1"/>
</dbReference>